<dbReference type="SUPFAM" id="SSF53137">
    <property type="entry name" value="Translational machinery components"/>
    <property type="match status" value="1"/>
</dbReference>
<name>W1PZJ7_AMBTC</name>
<dbReference type="Pfam" id="PF00861">
    <property type="entry name" value="Ribosomal_L18p"/>
    <property type="match status" value="1"/>
</dbReference>
<accession>W1PZJ7</accession>
<comment type="similarity">
    <text evidence="1">Belongs to the universal ribosomal protein uL18 family.</text>
</comment>
<evidence type="ECO:0000256" key="3">
    <source>
        <dbReference type="ARBA" id="ARBA00023274"/>
    </source>
</evidence>
<dbReference type="Gene3D" id="3.30.420.100">
    <property type="match status" value="1"/>
</dbReference>
<dbReference type="AlphaFoldDB" id="W1PZJ7"/>
<dbReference type="GO" id="GO:0006412">
    <property type="term" value="P:translation"/>
    <property type="evidence" value="ECO:0007669"/>
    <property type="project" value="InterPro"/>
</dbReference>
<proteinExistence type="inferred from homology"/>
<dbReference type="EMBL" id="KI392567">
    <property type="protein sequence ID" value="ERN13594.1"/>
    <property type="molecule type" value="Genomic_DNA"/>
</dbReference>
<keyword evidence="3" id="KW-0687">Ribonucleoprotein</keyword>
<dbReference type="HOGENOM" id="CLU_1580641_0_0_1"/>
<dbReference type="PANTHER" id="PTHR12899">
    <property type="entry name" value="39S RIBOSOMAL PROTEIN L18, MITOCHONDRIAL"/>
    <property type="match status" value="1"/>
</dbReference>
<gene>
    <name evidence="4" type="ORF">AMTR_s00049p00051200</name>
</gene>
<evidence type="ECO:0000256" key="2">
    <source>
        <dbReference type="ARBA" id="ARBA00022980"/>
    </source>
</evidence>
<evidence type="ECO:0000256" key="1">
    <source>
        <dbReference type="ARBA" id="ARBA00007116"/>
    </source>
</evidence>
<organism evidence="4 5">
    <name type="scientific">Amborella trichopoda</name>
    <dbReference type="NCBI Taxonomy" id="13333"/>
    <lineage>
        <taxon>Eukaryota</taxon>
        <taxon>Viridiplantae</taxon>
        <taxon>Streptophyta</taxon>
        <taxon>Embryophyta</taxon>
        <taxon>Tracheophyta</taxon>
        <taxon>Spermatophyta</taxon>
        <taxon>Magnoliopsida</taxon>
        <taxon>Amborellales</taxon>
        <taxon>Amborellaceae</taxon>
        <taxon>Amborella</taxon>
    </lineage>
</organism>
<sequence>MTWMLSTISYTLCSEIFVKKPYPNILALFIAIFTASPQHKRLQAPSYVCPFAMGHLLKVAVSCRRVLAQVVNTNTESIVAMASSMEQEFLPEYKAKLNRFPRSHMFWDSQAAAKVGKNLGNRISELGISQVLIDSKEEESRPLHYKKRIQALLAALKNNGIQVNPFVRT</sequence>
<dbReference type="Proteomes" id="UP000017836">
    <property type="component" value="Unassembled WGS sequence"/>
</dbReference>
<dbReference type="Gramene" id="ERN13594">
    <property type="protein sequence ID" value="ERN13594"/>
    <property type="gene ID" value="AMTR_s00049p00051200"/>
</dbReference>
<dbReference type="eggNOG" id="ENOG502S259">
    <property type="taxonomic scope" value="Eukaryota"/>
</dbReference>
<dbReference type="PANTHER" id="PTHR12899:SF14">
    <property type="entry name" value="F14B2.25_F14B2.25"/>
    <property type="match status" value="1"/>
</dbReference>
<keyword evidence="2" id="KW-0689">Ribosomal protein</keyword>
<dbReference type="GO" id="GO:0003735">
    <property type="term" value="F:structural constituent of ribosome"/>
    <property type="evidence" value="ECO:0007669"/>
    <property type="project" value="InterPro"/>
</dbReference>
<dbReference type="OMA" id="LEMFLMR"/>
<evidence type="ECO:0000313" key="4">
    <source>
        <dbReference type="EMBL" id="ERN13594.1"/>
    </source>
</evidence>
<dbReference type="GO" id="GO:0008097">
    <property type="term" value="F:5S rRNA binding"/>
    <property type="evidence" value="ECO:0000318"/>
    <property type="project" value="GO_Central"/>
</dbReference>
<evidence type="ECO:0000313" key="5">
    <source>
        <dbReference type="Proteomes" id="UP000017836"/>
    </source>
</evidence>
<keyword evidence="5" id="KW-1185">Reference proteome</keyword>
<dbReference type="InterPro" id="IPR005484">
    <property type="entry name" value="Ribosomal_uL18_bac/plant/anim"/>
</dbReference>
<protein>
    <submittedName>
        <fullName evidence="4">Uncharacterized protein</fullName>
    </submittedName>
</protein>
<dbReference type="GO" id="GO:1990904">
    <property type="term" value="C:ribonucleoprotein complex"/>
    <property type="evidence" value="ECO:0007669"/>
    <property type="project" value="UniProtKB-KW"/>
</dbReference>
<reference evidence="5" key="1">
    <citation type="journal article" date="2013" name="Science">
        <title>The Amborella genome and the evolution of flowering plants.</title>
        <authorList>
            <consortium name="Amborella Genome Project"/>
        </authorList>
    </citation>
    <scope>NUCLEOTIDE SEQUENCE [LARGE SCALE GENOMIC DNA]</scope>
</reference>
<dbReference type="GO" id="GO:0005840">
    <property type="term" value="C:ribosome"/>
    <property type="evidence" value="ECO:0007669"/>
    <property type="project" value="UniProtKB-KW"/>
</dbReference>